<dbReference type="EMBL" id="JAHXZJ010001120">
    <property type="protein sequence ID" value="KAH0553362.1"/>
    <property type="molecule type" value="Genomic_DNA"/>
</dbReference>
<keyword evidence="5" id="KW-1185">Reference proteome</keyword>
<evidence type="ECO:0000256" key="1">
    <source>
        <dbReference type="SAM" id="MobiDB-lite"/>
    </source>
</evidence>
<evidence type="ECO:0000259" key="2">
    <source>
        <dbReference type="Pfam" id="PF20700"/>
    </source>
</evidence>
<gene>
    <name evidence="4" type="ORF">KQX54_002139</name>
</gene>
<proteinExistence type="predicted"/>
<protein>
    <submittedName>
        <fullName evidence="4">Uncharacterized protein</fullName>
    </submittedName>
</protein>
<dbReference type="InterPro" id="IPR049012">
    <property type="entry name" value="Mutator_transp_dom"/>
</dbReference>
<name>A0AAV7ILB0_COTGL</name>
<dbReference type="Pfam" id="PF20700">
    <property type="entry name" value="Mutator"/>
    <property type="match status" value="1"/>
</dbReference>
<evidence type="ECO:0000313" key="4">
    <source>
        <dbReference type="EMBL" id="KAH0553362.1"/>
    </source>
</evidence>
<dbReference type="InterPro" id="IPR057617">
    <property type="entry name" value="PML_C"/>
</dbReference>
<feature type="domain" description="PML C-terminal" evidence="3">
    <location>
        <begin position="413"/>
        <end position="474"/>
    </location>
</feature>
<feature type="domain" description="Mutator-like transposase" evidence="2">
    <location>
        <begin position="113"/>
        <end position="256"/>
    </location>
</feature>
<feature type="compositionally biased region" description="Polar residues" evidence="1">
    <location>
        <begin position="223"/>
        <end position="236"/>
    </location>
</feature>
<dbReference type="Pfam" id="PF25244">
    <property type="entry name" value="PML_C"/>
    <property type="match status" value="1"/>
</dbReference>
<organism evidence="4 5">
    <name type="scientific">Cotesia glomerata</name>
    <name type="common">Lepidopteran parasitic wasp</name>
    <name type="synonym">Apanteles glomeratus</name>
    <dbReference type="NCBI Taxonomy" id="32391"/>
    <lineage>
        <taxon>Eukaryota</taxon>
        <taxon>Metazoa</taxon>
        <taxon>Ecdysozoa</taxon>
        <taxon>Arthropoda</taxon>
        <taxon>Hexapoda</taxon>
        <taxon>Insecta</taxon>
        <taxon>Pterygota</taxon>
        <taxon>Neoptera</taxon>
        <taxon>Endopterygota</taxon>
        <taxon>Hymenoptera</taxon>
        <taxon>Apocrita</taxon>
        <taxon>Ichneumonoidea</taxon>
        <taxon>Braconidae</taxon>
        <taxon>Microgastrinae</taxon>
        <taxon>Cotesia</taxon>
    </lineage>
</organism>
<evidence type="ECO:0000313" key="5">
    <source>
        <dbReference type="Proteomes" id="UP000826195"/>
    </source>
</evidence>
<dbReference type="Proteomes" id="UP000826195">
    <property type="component" value="Unassembled WGS sequence"/>
</dbReference>
<comment type="caution">
    <text evidence="4">The sequence shown here is derived from an EMBL/GenBank/DDBJ whole genome shotgun (WGS) entry which is preliminary data.</text>
</comment>
<feature type="region of interest" description="Disordered" evidence="1">
    <location>
        <begin position="215"/>
        <end position="236"/>
    </location>
</feature>
<evidence type="ECO:0000259" key="3">
    <source>
        <dbReference type="Pfam" id="PF25244"/>
    </source>
</evidence>
<dbReference type="AlphaFoldDB" id="A0AAV7ILB0"/>
<accession>A0AAV7ILB0</accession>
<reference evidence="4 5" key="1">
    <citation type="journal article" date="2021" name="J. Hered.">
        <title>A chromosome-level genome assembly of the parasitoid wasp, Cotesia glomerata (Hymenoptera: Braconidae).</title>
        <authorList>
            <person name="Pinto B.J."/>
            <person name="Weis J.J."/>
            <person name="Gamble T."/>
            <person name="Ode P.J."/>
            <person name="Paul R."/>
            <person name="Zaspel J.M."/>
        </authorList>
    </citation>
    <scope>NUCLEOTIDE SEQUENCE [LARGE SCALE GENOMIC DNA]</scope>
    <source>
        <strain evidence="4">CgM1</strain>
    </source>
</reference>
<sequence>MYKKNLKEIAVAKKLNEKHGKLTSPNPTTNVEEMNINTDDNLGNDYGRRIIYLKTLGKNMFCSHCKFLLSSTDLESEKPIGVASILYIKCRMCQKITGVSTDKQHTVSNSNSHYDSNTQLVIGALIGYFSKKVIANVTLNRKYAKCDRGHLSDDHDCRMNFVGSAKAMEPHAAMALTKDNPILQACNIEVGIFIADNDSSSICAVKAASHHEVLKQSDKNHTSQKTSQFVSGASSNSNESLNAMIVSKAPKSRVYSKSTEGDGRVACAISKINLGEKYVNNLTKNLKMSSGIHRDKFCNDIDLFNKKKYANSLTRAAKSRRVALRKSKTALKNRHEAKEGTTYKSNIRLRDYIHESFPIVTIEVCKAPIIVFFDLETYDLISSSFTWDDACNKIKFAKNLPQALKNLELLKDCVSVGIRKKMIVANVTFEHLEDTYKINKYAGIAQLLGKDENGVVKVTKAKKILDQIFNYFESKEKKI</sequence>